<dbReference type="Proteomes" id="UP000799757">
    <property type="component" value="Unassembled WGS sequence"/>
</dbReference>
<dbReference type="GO" id="GO:0005783">
    <property type="term" value="C:endoplasmic reticulum"/>
    <property type="evidence" value="ECO:0007669"/>
    <property type="project" value="UniProtKB-SubCell"/>
</dbReference>
<dbReference type="PANTHER" id="PTHR10957">
    <property type="entry name" value="RAP1 GTPASE-GDP DISSOCIATION STIMULATOR 1"/>
    <property type="match status" value="1"/>
</dbReference>
<keyword evidence="4" id="KW-0963">Cytoplasm</keyword>
<evidence type="ECO:0000256" key="3">
    <source>
        <dbReference type="ARBA" id="ARBA00004514"/>
    </source>
</evidence>
<accession>A0A6A6XTL1</accession>
<evidence type="ECO:0000256" key="6">
    <source>
        <dbReference type="ARBA" id="ARBA00023128"/>
    </source>
</evidence>
<reference evidence="7" key="1">
    <citation type="journal article" date="2020" name="Stud. Mycol.">
        <title>101 Dothideomycetes genomes: a test case for predicting lifestyles and emergence of pathogens.</title>
        <authorList>
            <person name="Haridas S."/>
            <person name="Albert R."/>
            <person name="Binder M."/>
            <person name="Bloem J."/>
            <person name="Labutti K."/>
            <person name="Salamov A."/>
            <person name="Andreopoulos B."/>
            <person name="Baker S."/>
            <person name="Barry K."/>
            <person name="Bills G."/>
            <person name="Bluhm B."/>
            <person name="Cannon C."/>
            <person name="Castanera R."/>
            <person name="Culley D."/>
            <person name="Daum C."/>
            <person name="Ezra D."/>
            <person name="Gonzalez J."/>
            <person name="Henrissat B."/>
            <person name="Kuo A."/>
            <person name="Liang C."/>
            <person name="Lipzen A."/>
            <person name="Lutzoni F."/>
            <person name="Magnuson J."/>
            <person name="Mondo S."/>
            <person name="Nolan M."/>
            <person name="Ohm R."/>
            <person name="Pangilinan J."/>
            <person name="Park H.-J."/>
            <person name="Ramirez L."/>
            <person name="Alfaro M."/>
            <person name="Sun H."/>
            <person name="Tritt A."/>
            <person name="Yoshinaga Y."/>
            <person name="Zwiers L.-H."/>
            <person name="Turgeon B."/>
            <person name="Goodwin S."/>
            <person name="Spatafora J."/>
            <person name="Crous P."/>
            <person name="Grigoriev I."/>
        </authorList>
    </citation>
    <scope>NUCLEOTIDE SEQUENCE</scope>
    <source>
        <strain evidence="7">CBS 109.77</strain>
    </source>
</reference>
<dbReference type="AlphaFoldDB" id="A0A6A6XTL1"/>
<dbReference type="InterPro" id="IPR040144">
    <property type="entry name" value="RAP1GDS1"/>
</dbReference>
<dbReference type="GO" id="GO:0005829">
    <property type="term" value="C:cytosol"/>
    <property type="evidence" value="ECO:0007669"/>
    <property type="project" value="UniProtKB-SubCell"/>
</dbReference>
<keyword evidence="8" id="KW-1185">Reference proteome</keyword>
<sequence length="633" mass="69464">MPQFSSDSEEFLSELESYLSRGPADQGLQLSEIPDRLSKLVSDDEVEIAKNAVQLLGTAVGQQKEWQLPFQGSGILAYVVQQLDLKTTPTGLCKQYLRVIGNCVADNDTNREAVMKNAAALIPCLKEEELTFTAFAVMLNLCNDFEPAQTQVASLRLDNIIAELLEQDRIPEEAIDYATDLLAWSTEKLTPVQLKDATSVNTFGCILRLSSQYDEDHYHEYVAILVHYLQDPEFQQTVATAEILEKLLDLMLDFEARLTPEEVQGVFRSLSVQTDSSKISSEDTSTLLMLQLVNSLSSISASDAFVKNFSIRSPVVKKVRSKLLSLATSPATVCACVILGNLATSDQVSIDMVEDMGLHLTLLGILSSRREPALLYAAAGFMRHLVFPEENRIVLGEAGLIETCCHLLMNKDPSVRGEAAAILCKLVSNNFQNIEKVVYEAMPDDITPAQLSGVELPPHPTILYHIATQALVSTTPLPSTSMKNAMIEIGRTIIAILRYLGQANAEQDIEPVLRHMFKTPLVARPVARLVRQRFFAEARSEGLLGLGLMAQSHEGAVAVVEELKSDDALLEAIKEFATSPNEEGQQVGSSLGRDHQNTLVLLHGLATNGVNAMDISLKSDVDSLREELSKLLV</sequence>
<dbReference type="Pfam" id="PF00514">
    <property type="entry name" value="Arm"/>
    <property type="match status" value="1"/>
</dbReference>
<comment type="subcellular location">
    <subcellularLocation>
        <location evidence="3">Cytoplasm</location>
        <location evidence="3">Cytosol</location>
    </subcellularLocation>
    <subcellularLocation>
        <location evidence="2">Endoplasmic reticulum</location>
    </subcellularLocation>
    <subcellularLocation>
        <location evidence="1">Mitochondrion</location>
    </subcellularLocation>
</comment>
<keyword evidence="5" id="KW-0256">Endoplasmic reticulum</keyword>
<evidence type="ECO:0000256" key="1">
    <source>
        <dbReference type="ARBA" id="ARBA00004173"/>
    </source>
</evidence>
<evidence type="ECO:0000313" key="7">
    <source>
        <dbReference type="EMBL" id="KAF2799588.1"/>
    </source>
</evidence>
<keyword evidence="6" id="KW-0496">Mitochondrion</keyword>
<organism evidence="7 8">
    <name type="scientific">Melanomma pulvis-pyrius CBS 109.77</name>
    <dbReference type="NCBI Taxonomy" id="1314802"/>
    <lineage>
        <taxon>Eukaryota</taxon>
        <taxon>Fungi</taxon>
        <taxon>Dikarya</taxon>
        <taxon>Ascomycota</taxon>
        <taxon>Pezizomycotina</taxon>
        <taxon>Dothideomycetes</taxon>
        <taxon>Pleosporomycetidae</taxon>
        <taxon>Pleosporales</taxon>
        <taxon>Melanommataceae</taxon>
        <taxon>Melanomma</taxon>
    </lineage>
</organism>
<gene>
    <name evidence="7" type="ORF">K505DRAFT_370897</name>
</gene>
<dbReference type="EMBL" id="MU001762">
    <property type="protein sequence ID" value="KAF2799588.1"/>
    <property type="molecule type" value="Genomic_DNA"/>
</dbReference>
<dbReference type="InterPro" id="IPR011989">
    <property type="entry name" value="ARM-like"/>
</dbReference>
<dbReference type="SUPFAM" id="SSF48371">
    <property type="entry name" value="ARM repeat"/>
    <property type="match status" value="1"/>
</dbReference>
<name>A0A6A6XTL1_9PLEO</name>
<dbReference type="OrthoDB" id="26149at2759"/>
<dbReference type="InterPro" id="IPR000225">
    <property type="entry name" value="Armadillo"/>
</dbReference>
<evidence type="ECO:0000256" key="5">
    <source>
        <dbReference type="ARBA" id="ARBA00022824"/>
    </source>
</evidence>
<protein>
    <submittedName>
        <fullName evidence="7">ARM repeat-containing protein</fullName>
    </submittedName>
</protein>
<proteinExistence type="predicted"/>
<dbReference type="InterPro" id="IPR016024">
    <property type="entry name" value="ARM-type_fold"/>
</dbReference>
<evidence type="ECO:0000256" key="2">
    <source>
        <dbReference type="ARBA" id="ARBA00004240"/>
    </source>
</evidence>
<evidence type="ECO:0000256" key="4">
    <source>
        <dbReference type="ARBA" id="ARBA00022490"/>
    </source>
</evidence>
<dbReference type="GO" id="GO:0005739">
    <property type="term" value="C:mitochondrion"/>
    <property type="evidence" value="ECO:0007669"/>
    <property type="project" value="UniProtKB-SubCell"/>
</dbReference>
<dbReference type="GO" id="GO:0005085">
    <property type="term" value="F:guanyl-nucleotide exchange factor activity"/>
    <property type="evidence" value="ECO:0007669"/>
    <property type="project" value="InterPro"/>
</dbReference>
<dbReference type="Gene3D" id="1.25.10.10">
    <property type="entry name" value="Leucine-rich Repeat Variant"/>
    <property type="match status" value="2"/>
</dbReference>
<evidence type="ECO:0000313" key="8">
    <source>
        <dbReference type="Proteomes" id="UP000799757"/>
    </source>
</evidence>